<protein>
    <submittedName>
        <fullName evidence="1">Polynucleotide phosphorylase</fullName>
    </submittedName>
</protein>
<dbReference type="Proteomes" id="UP000074866">
    <property type="component" value="Unassembled WGS sequence"/>
</dbReference>
<evidence type="ECO:0000313" key="2">
    <source>
        <dbReference type="Proteomes" id="UP000074866"/>
    </source>
</evidence>
<keyword evidence="2" id="KW-1185">Reference proteome</keyword>
<reference evidence="1 2" key="1">
    <citation type="journal article" date="2016" name="Front. Microbiol.">
        <title>Genomic Resource of Rice Seed Associated Bacteria.</title>
        <authorList>
            <person name="Midha S."/>
            <person name="Bansal K."/>
            <person name="Sharma S."/>
            <person name="Kumar N."/>
            <person name="Patil P.P."/>
            <person name="Chaudhry V."/>
            <person name="Patil P.B."/>
        </authorList>
    </citation>
    <scope>NUCLEOTIDE SEQUENCE [LARGE SCALE GENOMIC DNA]</scope>
    <source>
        <strain evidence="1 2">NS115</strain>
    </source>
</reference>
<organism evidence="1 2">
    <name type="scientific">Paenibacillus jamilae</name>
    <dbReference type="NCBI Taxonomy" id="114136"/>
    <lineage>
        <taxon>Bacteria</taxon>
        <taxon>Bacillati</taxon>
        <taxon>Bacillota</taxon>
        <taxon>Bacilli</taxon>
        <taxon>Bacillales</taxon>
        <taxon>Paenibacillaceae</taxon>
        <taxon>Paenibacillus</taxon>
    </lineage>
</organism>
<dbReference type="EMBL" id="LDRX01000014">
    <property type="protein sequence ID" value="KTS84682.1"/>
    <property type="molecule type" value="Genomic_DNA"/>
</dbReference>
<accession>A0ACC5A089</accession>
<gene>
    <name evidence="1" type="ORF">NS115_03135</name>
</gene>
<name>A0ACC5A089_9BACL</name>
<comment type="caution">
    <text evidence="1">The sequence shown here is derived from an EMBL/GenBank/DDBJ whole genome shotgun (WGS) entry which is preliminary data.</text>
</comment>
<evidence type="ECO:0000313" key="1">
    <source>
        <dbReference type="EMBL" id="KTS84682.1"/>
    </source>
</evidence>
<proteinExistence type="predicted"/>
<sequence length="700" mass="76511">MEQRVEMQLGGRKLVLETGRLAKQANAAVKVSYGETVVLCTVTASREPKDLDFFPLTVNYEERLYAVGKIPGGFIKREGRPSQKAILSSRLTDRPIRPLFPEGFRNDVQVLNLVMSVDQDCEPEIAAMIGTSAALSISDVPFNGPIGGVAVGRVNGQFVINPDIAQQNASDLYLVVAGTKDAIMMVEAEGDEIPEEVMLEAIMFGHDEIKNIVAVIEQLVQVAGKEKMQVKLHAVDEKVNSEVRAYAADRLVEAVKIAEKHARQEAIDAVNEETVAHFEAQYIETPELLSDVSEVLYDIVKEEVRRLITHDKVRPDGRKLDEIRPIESDTSILPRTHGSGLFTRGQTQALSVCTLGALGDVQILDGIDLEETKRFMHHYNFPPFSVGEARPLRAPGRREIGHGALGERALSKVIPSETEFPYTIRLVSEVLESNGSTSQASICASTLAMMDAGVPIKAPVAGVAMGLIKDGDHVSVLTDIQGMEDHLGDMDFKVAGTAEGVTAIQMDIKIDGIDRNILQDALKQAREGRLFILGKMMEAIQKPREQLSPYAPKIMTMHINPDKIRDVIGAGGKIINKIIEETGVKIDIEQDGRVFIASTNQEMNEKARSIIEGIVKEVVVGEIYIGTVKRIEKFGAFVEILPGKDGLVHISQLSTERVAKVEDVIAIGDTITVKVTEIDQQGRVNLSRKAVLTAEAPAKS</sequence>